<evidence type="ECO:0000313" key="3">
    <source>
        <dbReference type="EMBL" id="MCV2369592.1"/>
    </source>
</evidence>
<dbReference type="InterPro" id="IPR013424">
    <property type="entry name" value="Ice-binding_C"/>
</dbReference>
<evidence type="ECO:0000259" key="1">
    <source>
        <dbReference type="Pfam" id="PF00144"/>
    </source>
</evidence>
<dbReference type="PANTHER" id="PTHR43283">
    <property type="entry name" value="BETA-LACTAMASE-RELATED"/>
    <property type="match status" value="1"/>
</dbReference>
<feature type="domain" description="Ice-binding protein C-terminal" evidence="2">
    <location>
        <begin position="205"/>
        <end position="229"/>
    </location>
</feature>
<dbReference type="InterPro" id="IPR012338">
    <property type="entry name" value="Beta-lactam/transpept-like"/>
</dbReference>
<protein>
    <submittedName>
        <fullName evidence="3">Beta-lactamase family protein</fullName>
    </submittedName>
</protein>
<evidence type="ECO:0000259" key="2">
    <source>
        <dbReference type="Pfam" id="PF07589"/>
    </source>
</evidence>
<dbReference type="Proteomes" id="UP001209701">
    <property type="component" value="Unassembled WGS sequence"/>
</dbReference>
<dbReference type="Pfam" id="PF07589">
    <property type="entry name" value="PEP-CTERM"/>
    <property type="match status" value="1"/>
</dbReference>
<comment type="caution">
    <text evidence="3">The sequence shown here is derived from an EMBL/GenBank/DDBJ whole genome shotgun (WGS) entry which is preliminary data.</text>
</comment>
<dbReference type="Pfam" id="PF00144">
    <property type="entry name" value="Beta-lactamase"/>
    <property type="match status" value="1"/>
</dbReference>
<organism evidence="3 4">
    <name type="scientific">Roseateles oligotrophus</name>
    <dbReference type="NCBI Taxonomy" id="1769250"/>
    <lineage>
        <taxon>Bacteria</taxon>
        <taxon>Pseudomonadati</taxon>
        <taxon>Pseudomonadota</taxon>
        <taxon>Betaproteobacteria</taxon>
        <taxon>Burkholderiales</taxon>
        <taxon>Sphaerotilaceae</taxon>
        <taxon>Roseateles</taxon>
    </lineage>
</organism>
<feature type="domain" description="Beta-lactamase-related" evidence="1">
    <location>
        <begin position="7"/>
        <end position="184"/>
    </location>
</feature>
<dbReference type="InterPro" id="IPR050789">
    <property type="entry name" value="Diverse_Enzym_Activities"/>
</dbReference>
<evidence type="ECO:0000313" key="4">
    <source>
        <dbReference type="Proteomes" id="UP001209701"/>
    </source>
</evidence>
<reference evidence="3 4" key="1">
    <citation type="submission" date="2021-11" db="EMBL/GenBank/DDBJ databases">
        <authorList>
            <person name="Liang Q."/>
            <person name="Mou H."/>
            <person name="Liu Z."/>
        </authorList>
    </citation>
    <scope>NUCLEOTIDE SEQUENCE [LARGE SCALE GENOMIC DNA]</scope>
    <source>
        <strain evidence="3 4">CHU3</strain>
    </source>
</reference>
<sequence length="233" mass="24125">MPSDEVGSTAIRDAADLQAAAALISTQPMSSLPGSTFAYGALSMQAAGAAAEIATGQSFSSLLNDRILSPLAMSHTGFVVPSANSLNPRVAGGLSSTAADYGSFMDMLLNKGDARNGTHVLSAGAVTTMLTRQATDGETQQDYGIGVWLGQAGEADVLAGGARGFHSWIDIEHKLVFVFATDKTSIENVMPLTLQMHQAILQAVAVPEPQTYAMLLLGLGLIAGLAHRRLGPL</sequence>
<proteinExistence type="predicted"/>
<dbReference type="EMBL" id="JAJIRN010000007">
    <property type="protein sequence ID" value="MCV2369592.1"/>
    <property type="molecule type" value="Genomic_DNA"/>
</dbReference>
<dbReference type="NCBIfam" id="TIGR02595">
    <property type="entry name" value="PEP_CTERM"/>
    <property type="match status" value="1"/>
</dbReference>
<name>A0ABT2YHP7_9BURK</name>
<dbReference type="PANTHER" id="PTHR43283:SF3">
    <property type="entry name" value="BETA-LACTAMASE FAMILY PROTEIN (AFU_ORTHOLOGUE AFUA_5G07500)"/>
    <property type="match status" value="1"/>
</dbReference>
<dbReference type="InterPro" id="IPR001466">
    <property type="entry name" value="Beta-lactam-related"/>
</dbReference>
<dbReference type="Gene3D" id="3.40.710.10">
    <property type="entry name" value="DD-peptidase/beta-lactamase superfamily"/>
    <property type="match status" value="1"/>
</dbReference>
<dbReference type="SUPFAM" id="SSF56601">
    <property type="entry name" value="beta-lactamase/transpeptidase-like"/>
    <property type="match status" value="1"/>
</dbReference>
<keyword evidence="4" id="KW-1185">Reference proteome</keyword>
<accession>A0ABT2YHP7</accession>
<gene>
    <name evidence="3" type="ORF">LNV07_16050</name>
</gene>